<dbReference type="SMART" id="SM00066">
    <property type="entry name" value="GAL4"/>
    <property type="match status" value="1"/>
</dbReference>
<dbReference type="PROSITE" id="PS50048">
    <property type="entry name" value="ZN2_CY6_FUNGAL_2"/>
    <property type="match status" value="1"/>
</dbReference>
<evidence type="ECO:0000256" key="1">
    <source>
        <dbReference type="ARBA" id="ARBA00004123"/>
    </source>
</evidence>
<dbReference type="SUPFAM" id="SSF57667">
    <property type="entry name" value="beta-beta-alpha zinc fingers"/>
    <property type="match status" value="1"/>
</dbReference>
<reference evidence="11 12" key="1">
    <citation type="submission" date="2018-02" db="EMBL/GenBank/DDBJ databases">
        <title>Draft genome sequences of Elsinoe sp., causing black scab on jojoba.</title>
        <authorList>
            <person name="Stodart B."/>
            <person name="Jeffress S."/>
            <person name="Ash G."/>
            <person name="Arun Chinnappa K."/>
        </authorList>
    </citation>
    <scope>NUCLEOTIDE SEQUENCE [LARGE SCALE GENOMIC DNA]</scope>
    <source>
        <strain evidence="11 12">Hillstone_2</strain>
    </source>
</reference>
<evidence type="ECO:0000256" key="4">
    <source>
        <dbReference type="ARBA" id="ARBA00022771"/>
    </source>
</evidence>
<dbReference type="Pfam" id="PF00172">
    <property type="entry name" value="Zn_clus"/>
    <property type="match status" value="1"/>
</dbReference>
<keyword evidence="3" id="KW-0677">Repeat</keyword>
<feature type="domain" description="C2H2-type" evidence="10">
    <location>
        <begin position="40"/>
        <end position="69"/>
    </location>
</feature>
<dbReference type="InterPro" id="IPR036864">
    <property type="entry name" value="Zn2-C6_fun-type_DNA-bd_sf"/>
</dbReference>
<dbReference type="InterPro" id="IPR036236">
    <property type="entry name" value="Znf_C2H2_sf"/>
</dbReference>
<dbReference type="InterPro" id="IPR051059">
    <property type="entry name" value="VerF-like"/>
</dbReference>
<dbReference type="GO" id="GO:0000785">
    <property type="term" value="C:chromatin"/>
    <property type="evidence" value="ECO:0007669"/>
    <property type="project" value="TreeGrafter"/>
</dbReference>
<dbReference type="AlphaFoldDB" id="A0A4U7AUA3"/>
<keyword evidence="4 7" id="KW-0863">Zinc-finger</keyword>
<evidence type="ECO:0000259" key="9">
    <source>
        <dbReference type="PROSITE" id="PS50048"/>
    </source>
</evidence>
<keyword evidence="6" id="KW-0539">Nucleus</keyword>
<dbReference type="Proteomes" id="UP000308133">
    <property type="component" value="Unassembled WGS sequence"/>
</dbReference>
<feature type="region of interest" description="Disordered" evidence="8">
    <location>
        <begin position="592"/>
        <end position="647"/>
    </location>
</feature>
<dbReference type="Pfam" id="PF04082">
    <property type="entry name" value="Fungal_trans"/>
    <property type="match status" value="1"/>
</dbReference>
<dbReference type="InterPro" id="IPR013087">
    <property type="entry name" value="Znf_C2H2_type"/>
</dbReference>
<comment type="caution">
    <text evidence="11">The sequence shown here is derived from an EMBL/GenBank/DDBJ whole genome shotgun (WGS) entry which is preliminary data.</text>
</comment>
<dbReference type="PANTHER" id="PTHR40626:SF8">
    <property type="entry name" value="C2H2 FINGER DOMAIN TRANSCRIPTION FACTOR (EUROFUNG)-RELATED"/>
    <property type="match status" value="1"/>
</dbReference>
<keyword evidence="2" id="KW-0479">Metal-binding</keyword>
<dbReference type="PROSITE" id="PS50157">
    <property type="entry name" value="ZINC_FINGER_C2H2_2"/>
    <property type="match status" value="2"/>
</dbReference>
<dbReference type="InterPro" id="IPR001138">
    <property type="entry name" value="Zn2Cys6_DnaBD"/>
</dbReference>
<comment type="subcellular location">
    <subcellularLocation>
        <location evidence="1">Nucleus</location>
    </subcellularLocation>
</comment>
<keyword evidence="5" id="KW-0862">Zinc</keyword>
<dbReference type="GO" id="GO:0000981">
    <property type="term" value="F:DNA-binding transcription factor activity, RNA polymerase II-specific"/>
    <property type="evidence" value="ECO:0007669"/>
    <property type="project" value="InterPro"/>
</dbReference>
<sequence length="723" mass="81929">MEARSEKPPPRFRCDVCQQGFTRTDHLKRHQLRHSGLKPYVCGFCKDAFARCDSLRNHYSDCPERGNRPIPETDQKGRRRHACELCISMKLRCDGNNPCSSCQKRGTPCQRPDKTQSPAPSPAPGPAHSSSVPPKSEGTPTPTSDRHADMGSIKFILNGGQDGFMEDWHFPGRLQSTKNSPAIKPQPFKQTHAAQPMPFQPDIMSMYPPEFFDPNMGNFSDMSHYRNSFNTFFDGPFDAFHQQWQDSISGVHNGDNIWGFNSTASPDSCDYAAYTEPQTPNLAALVEALQLTLAKLGLDLNRQQELNADLHFLLTPHRVRRFVTMYRKMWHPNCPIIHIATFDIETTPLPLLASVLFMGAMYSVDTRELSAAKSLLDLIEVFVFGTDVFSPDLEIKRAMMSHSATSIQSMDWLQFQSFQAAYLVVVVQSWAGNRLARDRNMEARFSEVIRVARSTALHKIRHQPEDRIHQHLWTQKECRVRTMNIIHSLDCAFLFFHNFPCRLSFAEMECDLPCDELLFSNPNPFAEQGFKFNRAMTLRQGFEALFEDSALDAFTKRGGEPFTLLDMFLMIHVLYAFISAHLVLRTPFGPSVPPTNPSATPRRSSQSPYPHSSPYQNSYTAGPTSHPQPQSQTSASTPSNDPNTNDPVITRALQALKRWRELWILTCNSTSSDAWTRAGFQKSSYKFWLVAQLVATKHNEVEGGWLLEPKCEEKLVRLQTLAG</sequence>
<feature type="domain" description="Zn(2)-C6 fungal-type" evidence="9">
    <location>
        <begin position="82"/>
        <end position="111"/>
    </location>
</feature>
<evidence type="ECO:0000259" key="10">
    <source>
        <dbReference type="PROSITE" id="PS50157"/>
    </source>
</evidence>
<dbReference type="GO" id="GO:0000978">
    <property type="term" value="F:RNA polymerase II cis-regulatory region sequence-specific DNA binding"/>
    <property type="evidence" value="ECO:0007669"/>
    <property type="project" value="InterPro"/>
</dbReference>
<dbReference type="GO" id="GO:0005634">
    <property type="term" value="C:nucleus"/>
    <property type="evidence" value="ECO:0007669"/>
    <property type="project" value="UniProtKB-SubCell"/>
</dbReference>
<evidence type="ECO:0000256" key="7">
    <source>
        <dbReference type="PROSITE-ProRule" id="PRU00042"/>
    </source>
</evidence>
<dbReference type="SMART" id="SM00355">
    <property type="entry name" value="ZnF_C2H2"/>
    <property type="match status" value="2"/>
</dbReference>
<evidence type="ECO:0000313" key="12">
    <source>
        <dbReference type="Proteomes" id="UP000308133"/>
    </source>
</evidence>
<evidence type="ECO:0000256" key="6">
    <source>
        <dbReference type="ARBA" id="ARBA00023242"/>
    </source>
</evidence>
<name>A0A4U7AUA3_9PEZI</name>
<organism evidence="11 12">
    <name type="scientific">Elsinoe australis</name>
    <dbReference type="NCBI Taxonomy" id="40998"/>
    <lineage>
        <taxon>Eukaryota</taxon>
        <taxon>Fungi</taxon>
        <taxon>Dikarya</taxon>
        <taxon>Ascomycota</taxon>
        <taxon>Pezizomycotina</taxon>
        <taxon>Dothideomycetes</taxon>
        <taxon>Dothideomycetidae</taxon>
        <taxon>Myriangiales</taxon>
        <taxon>Elsinoaceae</taxon>
        <taxon>Elsinoe</taxon>
    </lineage>
</organism>
<dbReference type="SUPFAM" id="SSF57701">
    <property type="entry name" value="Zn2/Cys6 DNA-binding domain"/>
    <property type="match status" value="1"/>
</dbReference>
<gene>
    <name evidence="11" type="ORF">C1H76_5901</name>
</gene>
<dbReference type="InterPro" id="IPR007219">
    <property type="entry name" value="XnlR_reg_dom"/>
</dbReference>
<proteinExistence type="predicted"/>
<dbReference type="CDD" id="cd00067">
    <property type="entry name" value="GAL4"/>
    <property type="match status" value="1"/>
</dbReference>
<feature type="domain" description="C2H2-type" evidence="10">
    <location>
        <begin position="12"/>
        <end position="39"/>
    </location>
</feature>
<evidence type="ECO:0000313" key="11">
    <source>
        <dbReference type="EMBL" id="TKX22008.1"/>
    </source>
</evidence>
<evidence type="ECO:0000256" key="2">
    <source>
        <dbReference type="ARBA" id="ARBA00022723"/>
    </source>
</evidence>
<dbReference type="CDD" id="cd12148">
    <property type="entry name" value="fungal_TF_MHR"/>
    <property type="match status" value="1"/>
</dbReference>
<evidence type="ECO:0000256" key="3">
    <source>
        <dbReference type="ARBA" id="ARBA00022737"/>
    </source>
</evidence>
<feature type="compositionally biased region" description="Low complexity" evidence="8">
    <location>
        <begin position="604"/>
        <end position="639"/>
    </location>
</feature>
<dbReference type="Gene3D" id="3.30.160.60">
    <property type="entry name" value="Classic Zinc Finger"/>
    <property type="match status" value="1"/>
</dbReference>
<dbReference type="GO" id="GO:0006351">
    <property type="term" value="P:DNA-templated transcription"/>
    <property type="evidence" value="ECO:0007669"/>
    <property type="project" value="InterPro"/>
</dbReference>
<dbReference type="PANTHER" id="PTHR40626">
    <property type="entry name" value="MIP31509P"/>
    <property type="match status" value="1"/>
</dbReference>
<evidence type="ECO:0000256" key="8">
    <source>
        <dbReference type="SAM" id="MobiDB-lite"/>
    </source>
</evidence>
<dbReference type="PROSITE" id="PS00028">
    <property type="entry name" value="ZINC_FINGER_C2H2_1"/>
    <property type="match status" value="1"/>
</dbReference>
<dbReference type="EMBL" id="PTQR01000075">
    <property type="protein sequence ID" value="TKX22008.1"/>
    <property type="molecule type" value="Genomic_DNA"/>
</dbReference>
<accession>A0A4U7AUA3</accession>
<protein>
    <submittedName>
        <fullName evidence="11">Fungal specific transcription factor domain-containing protein 48</fullName>
    </submittedName>
</protein>
<dbReference type="Gene3D" id="4.10.240.10">
    <property type="entry name" value="Zn(2)-C6 fungal-type DNA-binding domain"/>
    <property type="match status" value="1"/>
</dbReference>
<evidence type="ECO:0000256" key="5">
    <source>
        <dbReference type="ARBA" id="ARBA00022833"/>
    </source>
</evidence>
<dbReference type="GO" id="GO:0008270">
    <property type="term" value="F:zinc ion binding"/>
    <property type="evidence" value="ECO:0007669"/>
    <property type="project" value="UniProtKB-KW"/>
</dbReference>
<feature type="region of interest" description="Disordered" evidence="8">
    <location>
        <begin position="104"/>
        <end position="148"/>
    </location>
</feature>